<sequence length="72" mass="8289">MPKKKVTADELIWLFHEKLAGTNMSKVRIAIIPIGDGNWSALTNATERRHYPNLAITVARIEKQLRNRYSLK</sequence>
<accession>A0A163XTS7</accession>
<dbReference type="EMBL" id="LVYV01000045">
    <property type="protein sequence ID" value="KZD21357.1"/>
    <property type="molecule type" value="Genomic_DNA"/>
</dbReference>
<dbReference type="Proteomes" id="UP000076574">
    <property type="component" value="Unassembled WGS sequence"/>
</dbReference>
<keyword evidence="2" id="KW-1185">Reference proteome</keyword>
<dbReference type="AlphaFoldDB" id="A0A163XTS7"/>
<proteinExistence type="predicted"/>
<gene>
    <name evidence="1" type="ORF">A4A58_13310</name>
</gene>
<reference evidence="1 2" key="1">
    <citation type="submission" date="2016-03" db="EMBL/GenBank/DDBJ databases">
        <title>Microsymbionts genomes from the relict species Vavilovia formosa (Stev.) Fed.</title>
        <authorList>
            <person name="Kopat V."/>
            <person name="Chirak E."/>
            <person name="Kimeklis A."/>
            <person name="Andronov E."/>
        </authorList>
    </citation>
    <scope>NUCLEOTIDE SEQUENCE [LARGE SCALE GENOMIC DNA]</scope>
    <source>
        <strain evidence="1 2">Vaf07</strain>
    </source>
</reference>
<evidence type="ECO:0000313" key="1">
    <source>
        <dbReference type="EMBL" id="KZD21357.1"/>
    </source>
</evidence>
<name>A0A163XTS7_9BRAD</name>
<protein>
    <submittedName>
        <fullName evidence="1">Uncharacterized protein</fullName>
    </submittedName>
</protein>
<organism evidence="1 2">
    <name type="scientific">Tardiphaga robiniae</name>
    <dbReference type="NCBI Taxonomy" id="943830"/>
    <lineage>
        <taxon>Bacteria</taxon>
        <taxon>Pseudomonadati</taxon>
        <taxon>Pseudomonadota</taxon>
        <taxon>Alphaproteobacteria</taxon>
        <taxon>Hyphomicrobiales</taxon>
        <taxon>Nitrobacteraceae</taxon>
        <taxon>Tardiphaga</taxon>
    </lineage>
</organism>
<dbReference type="RefSeq" id="WP_068736405.1">
    <property type="nucleotide sequence ID" value="NZ_LVYV01000045.1"/>
</dbReference>
<dbReference type="OrthoDB" id="8266225at2"/>
<evidence type="ECO:0000313" key="2">
    <source>
        <dbReference type="Proteomes" id="UP000076574"/>
    </source>
</evidence>
<dbReference type="STRING" id="943830.A4A58_13310"/>
<comment type="caution">
    <text evidence="1">The sequence shown here is derived from an EMBL/GenBank/DDBJ whole genome shotgun (WGS) entry which is preliminary data.</text>
</comment>